<accession>A0A6J7J2J2</accession>
<dbReference type="EMBL" id="CAFBNC010000046">
    <property type="protein sequence ID" value="CAB4937523.1"/>
    <property type="molecule type" value="Genomic_DNA"/>
</dbReference>
<dbReference type="AlphaFoldDB" id="A0A6J7J2J2"/>
<gene>
    <name evidence="1" type="ORF">UFOPK3733_01069</name>
</gene>
<proteinExistence type="predicted"/>
<organism evidence="1">
    <name type="scientific">freshwater metagenome</name>
    <dbReference type="NCBI Taxonomy" id="449393"/>
    <lineage>
        <taxon>unclassified sequences</taxon>
        <taxon>metagenomes</taxon>
        <taxon>ecological metagenomes</taxon>
    </lineage>
</organism>
<protein>
    <submittedName>
        <fullName evidence="1">Unannotated protein</fullName>
    </submittedName>
</protein>
<evidence type="ECO:0000313" key="1">
    <source>
        <dbReference type="EMBL" id="CAB4937523.1"/>
    </source>
</evidence>
<sequence>MLPARVASFVATVDWRMSDPALPVADSVVNSGRSQLSWGRPLHFGRYL</sequence>
<reference evidence="1" key="1">
    <citation type="submission" date="2020-05" db="EMBL/GenBank/DDBJ databases">
        <authorList>
            <person name="Chiriac C."/>
            <person name="Salcher M."/>
            <person name="Ghai R."/>
            <person name="Kavagutti S V."/>
        </authorList>
    </citation>
    <scope>NUCLEOTIDE SEQUENCE</scope>
</reference>
<name>A0A6J7J2J2_9ZZZZ</name>